<dbReference type="InterPro" id="IPR013113">
    <property type="entry name" value="SIP_FAD-bd"/>
</dbReference>
<dbReference type="InterPro" id="IPR036388">
    <property type="entry name" value="WH-like_DNA-bd_sf"/>
</dbReference>
<dbReference type="EMBL" id="JBHLWV010000026">
    <property type="protein sequence ID" value="MFC0316029.1"/>
    <property type="molecule type" value="Genomic_DNA"/>
</dbReference>
<dbReference type="InterPro" id="IPR007037">
    <property type="entry name" value="SIP_rossman_dom"/>
</dbReference>
<dbReference type="InterPro" id="IPR036390">
    <property type="entry name" value="WH_DNA-bd_sf"/>
</dbReference>
<evidence type="ECO:0000259" key="1">
    <source>
        <dbReference type="PROSITE" id="PS51384"/>
    </source>
</evidence>
<evidence type="ECO:0000313" key="2">
    <source>
        <dbReference type="EMBL" id="MFC0316029.1"/>
    </source>
</evidence>
<organism evidence="2 3">
    <name type="scientific">Gordonia phosphorivorans</name>
    <dbReference type="NCBI Taxonomy" id="1056982"/>
    <lineage>
        <taxon>Bacteria</taxon>
        <taxon>Bacillati</taxon>
        <taxon>Actinomycetota</taxon>
        <taxon>Actinomycetes</taxon>
        <taxon>Mycobacteriales</taxon>
        <taxon>Gordoniaceae</taxon>
        <taxon>Gordonia</taxon>
    </lineage>
</organism>
<protein>
    <submittedName>
        <fullName evidence="2">Siderophore-interacting protein</fullName>
    </submittedName>
</protein>
<accession>A0ABV6HAW6</accession>
<dbReference type="RefSeq" id="WP_382365313.1">
    <property type="nucleotide sequence ID" value="NZ_JBHLWV010000026.1"/>
</dbReference>
<reference evidence="2 3" key="1">
    <citation type="submission" date="2024-09" db="EMBL/GenBank/DDBJ databases">
        <authorList>
            <person name="Sun Q."/>
            <person name="Mori K."/>
        </authorList>
    </citation>
    <scope>NUCLEOTIDE SEQUENCE [LARGE SCALE GENOMIC DNA]</scope>
    <source>
        <strain evidence="2 3">CCM 7957</strain>
    </source>
</reference>
<comment type="caution">
    <text evidence="2">The sequence shown here is derived from an EMBL/GenBank/DDBJ whole genome shotgun (WGS) entry which is preliminary data.</text>
</comment>
<keyword evidence="3" id="KW-1185">Reference proteome</keyword>
<dbReference type="PANTHER" id="PTHR30157:SF0">
    <property type="entry name" value="NADPH-DEPENDENT FERRIC-CHELATE REDUCTASE"/>
    <property type="match status" value="1"/>
</dbReference>
<dbReference type="Gene3D" id="2.40.30.10">
    <property type="entry name" value="Translation factors"/>
    <property type="match status" value="1"/>
</dbReference>
<dbReference type="Gene3D" id="1.10.10.10">
    <property type="entry name" value="Winged helix-like DNA-binding domain superfamily/Winged helix DNA-binding domain"/>
    <property type="match status" value="1"/>
</dbReference>
<dbReference type="Gene3D" id="3.40.50.80">
    <property type="entry name" value="Nucleotide-binding domain of ferredoxin-NADP reductase (FNR) module"/>
    <property type="match status" value="1"/>
</dbReference>
<dbReference type="Proteomes" id="UP001589783">
    <property type="component" value="Unassembled WGS sequence"/>
</dbReference>
<proteinExistence type="predicted"/>
<dbReference type="PANTHER" id="PTHR30157">
    <property type="entry name" value="FERRIC REDUCTASE, NADPH-DEPENDENT"/>
    <property type="match status" value="1"/>
</dbReference>
<dbReference type="InterPro" id="IPR017927">
    <property type="entry name" value="FAD-bd_FR_type"/>
</dbReference>
<dbReference type="InterPro" id="IPR039261">
    <property type="entry name" value="FNR_nucleotide-bd"/>
</dbReference>
<dbReference type="PROSITE" id="PS51384">
    <property type="entry name" value="FAD_FR"/>
    <property type="match status" value="1"/>
</dbReference>
<feature type="domain" description="FAD-binding FR-type" evidence="1">
    <location>
        <begin position="11"/>
        <end position="154"/>
    </location>
</feature>
<sequence length="607" mass="63966">MASGRFTALPLVVRELEVLRVTERSPRMRRVTVGGPELGAFDRDGLALPAFTSLAFDDHVKFVLAPDGDIADALPLQRENGIEWPTSQVRVTRDYTPVQVDPVAGEVSFDFVLHSGDGARGDGAEAGPAERWAAAARPGHTLWAVGPKSSTIVPDDAEWTLLVGDETGIPAVERFLLERPVDGPATVVLAVADAAAAPELPLAQLDSLITVVAEPGDPHALGEAVRALPRPAGTGYVWAGAESRALLPVRKVVTREWGIAKSHVNITGYWHRTIDTAEHAGGVDRDRHSAAGRLLPVLAGVVHSPVSWFAVRIALRSGLLRCLEPGPSGIPALADRMGVGVERLGPLIDLLAAADLVRLDDGAVSLAADGELLVDDEHVAELFDGARADQVMLLTDLEQALGADTSNWARRRGASFWAQATADPAEYRELMEAAGRLAFLIPALETVPAVAGSGSVTVVGPGAAVLANALVGKGREVRIVEPRAVLPVLAADVAAPEVEITDVWPRGGDTVVLGGLALAARDDAEAFAYLCELRHTASAVVLAEATGTDALGPDALEQALLRVAVCGARPRTRDDLRRLAARACWSVDEVRPLGWGIEAITLTHAPR</sequence>
<dbReference type="CDD" id="cd06193">
    <property type="entry name" value="siderophore_interacting"/>
    <property type="match status" value="1"/>
</dbReference>
<dbReference type="Pfam" id="PF04954">
    <property type="entry name" value="SIP"/>
    <property type="match status" value="1"/>
</dbReference>
<dbReference type="Pfam" id="PF08021">
    <property type="entry name" value="FAD_binding_9"/>
    <property type="match status" value="1"/>
</dbReference>
<name>A0ABV6HAW6_9ACTN</name>
<dbReference type="InterPro" id="IPR039374">
    <property type="entry name" value="SIP_fam"/>
</dbReference>
<evidence type="ECO:0000313" key="3">
    <source>
        <dbReference type="Proteomes" id="UP001589783"/>
    </source>
</evidence>
<dbReference type="SUPFAM" id="SSF46785">
    <property type="entry name" value="Winged helix' DNA-binding domain"/>
    <property type="match status" value="1"/>
</dbReference>
<gene>
    <name evidence="2" type="ORF">ACFFJD_14340</name>
</gene>